<dbReference type="Proteomes" id="UP000184287">
    <property type="component" value="Unassembled WGS sequence"/>
</dbReference>
<comment type="similarity">
    <text evidence="13">Belongs to the TonB-dependent receptor family.</text>
</comment>
<keyword evidence="11" id="KW-0675">Receptor</keyword>
<name>A0A1M5ENC5_9SPHI</name>
<evidence type="ECO:0000256" key="6">
    <source>
        <dbReference type="ARBA" id="ARBA00022729"/>
    </source>
</evidence>
<comment type="subcellular location">
    <subcellularLocation>
        <location evidence="1 13">Cell outer membrane</location>
        <topology evidence="1 13">Multi-pass membrane protein</topology>
    </subcellularLocation>
</comment>
<dbReference type="OrthoDB" id="9775095at2"/>
<evidence type="ECO:0000256" key="5">
    <source>
        <dbReference type="ARBA" id="ARBA00022692"/>
    </source>
</evidence>
<feature type="signal peptide" evidence="14">
    <location>
        <begin position="1"/>
        <end position="21"/>
    </location>
</feature>
<dbReference type="EMBL" id="FQUQ01000003">
    <property type="protein sequence ID" value="SHF80717.1"/>
    <property type="molecule type" value="Genomic_DNA"/>
</dbReference>
<dbReference type="GO" id="GO:0038023">
    <property type="term" value="F:signaling receptor activity"/>
    <property type="evidence" value="ECO:0007669"/>
    <property type="project" value="InterPro"/>
</dbReference>
<evidence type="ECO:0000256" key="13">
    <source>
        <dbReference type="PROSITE-ProRule" id="PRU01360"/>
    </source>
</evidence>
<keyword evidence="3 13" id="KW-1134">Transmembrane beta strand</keyword>
<dbReference type="Pfam" id="PF13715">
    <property type="entry name" value="CarbopepD_reg_2"/>
    <property type="match status" value="1"/>
</dbReference>
<sequence>MIKNLLSVFCIFVLSVTQSFGQTSTGTLKGKVVTSDGHAAAYVSIGFKEIKLGISTDENGEYTISKVKPGNYTLKVKAIGLEPQEKSITIIAAETTTADFTLSENSQKLQEVIVSTGRKKYKVDEPSKSLRLNQELKNIPQNIQIITNELIKDQQIFDMLEGITRNVSGVTREAHWDNYARINMRGSNIAAFRNGMNVTMPWGPLTEDMSMIDRIEFVKGPAGFMLASGEPSGFYNIVTKKPTGTTKGEANLSMGSFDTYRAAIDLDGKLTENGKLLYRLNVMGMLKGSHRQYDYNNRYTIAPVLTYKINDKTEVTAEYTYQFSQVPLIGAAYVFGKSGYASVSRNLSLLEPNTDPSKIKDHSAFLTLNHKIDDNWKFTAQLGFLTFGQIGSSTWANQVYDDGRIMRSINVWDAWGQNKMGQAFLNGKVTTGQVTHRILAGLDMGNKQYMADFSQAFKLDNPNGLFNINNPQYGKIHPDTIKSFDRSKSLRRRVGGGANYENYTGIYVQDEIGFLDDKIRLTLAGRFTALKVYDGYSRETNDSKFTPRIGLSVSLDKQTSVYGLFDQSFIAQPGLMWGGGTTKPLDGNNLEFGIKKDWMGDKWNTTIAAYQITKKNVNAADPDPTHTPANTFVVQVGETQAKGIEFDLRGEITEGLNLTLNYAYTDSKITKNGGDTNVGSSIDGYAKHLTNGWLSYRFNEPKIKGLGVSLGYQYMIDRKAGAWGGTNPLNQSLPDYFRLDGAINWQGKKTSIGLNVNNILDKYLYTGAPYSDYYYWQAEPGVNFRLSVGFKF</sequence>
<dbReference type="InterPro" id="IPR013784">
    <property type="entry name" value="Carb-bd-like_fold"/>
</dbReference>
<evidence type="ECO:0000256" key="4">
    <source>
        <dbReference type="ARBA" id="ARBA00022496"/>
    </source>
</evidence>
<dbReference type="Pfam" id="PF07715">
    <property type="entry name" value="Plug"/>
    <property type="match status" value="1"/>
</dbReference>
<evidence type="ECO:0000313" key="16">
    <source>
        <dbReference type="EMBL" id="SHF80717.1"/>
    </source>
</evidence>
<keyword evidence="9" id="KW-0798">TonB box</keyword>
<dbReference type="CDD" id="cd01347">
    <property type="entry name" value="ligand_gated_channel"/>
    <property type="match status" value="1"/>
</dbReference>
<keyword evidence="17" id="KW-1185">Reference proteome</keyword>
<evidence type="ECO:0000256" key="11">
    <source>
        <dbReference type="ARBA" id="ARBA00023170"/>
    </source>
</evidence>
<evidence type="ECO:0000256" key="2">
    <source>
        <dbReference type="ARBA" id="ARBA00022448"/>
    </source>
</evidence>
<dbReference type="InterPro" id="IPR037066">
    <property type="entry name" value="Plug_dom_sf"/>
</dbReference>
<evidence type="ECO:0000256" key="10">
    <source>
        <dbReference type="ARBA" id="ARBA00023136"/>
    </source>
</evidence>
<dbReference type="Gene3D" id="2.60.40.1120">
    <property type="entry name" value="Carboxypeptidase-like, regulatory domain"/>
    <property type="match status" value="1"/>
</dbReference>
<dbReference type="SUPFAM" id="SSF49452">
    <property type="entry name" value="Starch-binding domain-like"/>
    <property type="match status" value="1"/>
</dbReference>
<dbReference type="STRING" id="288992.SAMN04488522_103720"/>
<keyword evidence="6 14" id="KW-0732">Signal</keyword>
<evidence type="ECO:0000256" key="3">
    <source>
        <dbReference type="ARBA" id="ARBA00022452"/>
    </source>
</evidence>
<dbReference type="InterPro" id="IPR036942">
    <property type="entry name" value="Beta-barrel_TonB_sf"/>
</dbReference>
<proteinExistence type="inferred from homology"/>
<dbReference type="Gene3D" id="2.40.170.20">
    <property type="entry name" value="TonB-dependent receptor, beta-barrel domain"/>
    <property type="match status" value="1"/>
</dbReference>
<organism evidence="16 17">
    <name type="scientific">Pedobacter caeni</name>
    <dbReference type="NCBI Taxonomy" id="288992"/>
    <lineage>
        <taxon>Bacteria</taxon>
        <taxon>Pseudomonadati</taxon>
        <taxon>Bacteroidota</taxon>
        <taxon>Sphingobacteriia</taxon>
        <taxon>Sphingobacteriales</taxon>
        <taxon>Sphingobacteriaceae</taxon>
        <taxon>Pedobacter</taxon>
    </lineage>
</organism>
<evidence type="ECO:0000256" key="8">
    <source>
        <dbReference type="ARBA" id="ARBA00023065"/>
    </source>
</evidence>
<dbReference type="InterPro" id="IPR039426">
    <property type="entry name" value="TonB-dep_rcpt-like"/>
</dbReference>
<evidence type="ECO:0000256" key="14">
    <source>
        <dbReference type="SAM" id="SignalP"/>
    </source>
</evidence>
<dbReference type="PANTHER" id="PTHR32552">
    <property type="entry name" value="FERRICHROME IRON RECEPTOR-RELATED"/>
    <property type="match status" value="1"/>
</dbReference>
<dbReference type="InterPro" id="IPR012910">
    <property type="entry name" value="Plug_dom"/>
</dbReference>
<keyword evidence="8" id="KW-0406">Ion transport</keyword>
<reference evidence="17" key="1">
    <citation type="submission" date="2016-11" db="EMBL/GenBank/DDBJ databases">
        <authorList>
            <person name="Varghese N."/>
            <person name="Submissions S."/>
        </authorList>
    </citation>
    <scope>NUCLEOTIDE SEQUENCE [LARGE SCALE GENOMIC DNA]</scope>
    <source>
        <strain evidence="17">DSM 16990</strain>
    </source>
</reference>
<keyword evidence="5 13" id="KW-0812">Transmembrane</keyword>
<keyword evidence="7" id="KW-0408">Iron</keyword>
<dbReference type="InterPro" id="IPR010105">
    <property type="entry name" value="TonB_sidphr_rcpt"/>
</dbReference>
<keyword evidence="12 13" id="KW-0998">Cell outer membrane</keyword>
<keyword evidence="10 13" id="KW-0472">Membrane</keyword>
<evidence type="ECO:0000313" key="17">
    <source>
        <dbReference type="Proteomes" id="UP000184287"/>
    </source>
</evidence>
<keyword evidence="4" id="KW-0410">Iron transport</keyword>
<dbReference type="AlphaFoldDB" id="A0A1M5ENC5"/>
<evidence type="ECO:0000256" key="12">
    <source>
        <dbReference type="ARBA" id="ARBA00023237"/>
    </source>
</evidence>
<dbReference type="SUPFAM" id="SSF56935">
    <property type="entry name" value="Porins"/>
    <property type="match status" value="1"/>
</dbReference>
<evidence type="ECO:0000256" key="1">
    <source>
        <dbReference type="ARBA" id="ARBA00004571"/>
    </source>
</evidence>
<evidence type="ECO:0000256" key="9">
    <source>
        <dbReference type="ARBA" id="ARBA00023077"/>
    </source>
</evidence>
<evidence type="ECO:0000256" key="7">
    <source>
        <dbReference type="ARBA" id="ARBA00023004"/>
    </source>
</evidence>
<feature type="domain" description="TonB-dependent receptor plug" evidence="15">
    <location>
        <begin position="136"/>
        <end position="233"/>
    </location>
</feature>
<dbReference type="RefSeq" id="WP_073232458.1">
    <property type="nucleotide sequence ID" value="NZ_FQUQ01000003.1"/>
</dbReference>
<dbReference type="GO" id="GO:0015344">
    <property type="term" value="F:siderophore uptake transmembrane transporter activity"/>
    <property type="evidence" value="ECO:0007669"/>
    <property type="project" value="TreeGrafter"/>
</dbReference>
<dbReference type="GO" id="GO:0009279">
    <property type="term" value="C:cell outer membrane"/>
    <property type="evidence" value="ECO:0007669"/>
    <property type="project" value="UniProtKB-SubCell"/>
</dbReference>
<keyword evidence="2 13" id="KW-0813">Transport</keyword>
<dbReference type="GO" id="GO:0030246">
    <property type="term" value="F:carbohydrate binding"/>
    <property type="evidence" value="ECO:0007669"/>
    <property type="project" value="InterPro"/>
</dbReference>
<dbReference type="Gene3D" id="2.170.130.10">
    <property type="entry name" value="TonB-dependent receptor, plug domain"/>
    <property type="match status" value="1"/>
</dbReference>
<evidence type="ECO:0000259" key="15">
    <source>
        <dbReference type="Pfam" id="PF07715"/>
    </source>
</evidence>
<protein>
    <submittedName>
        <fullName evidence="16">Iron complex outermembrane recepter protein</fullName>
    </submittedName>
</protein>
<feature type="chain" id="PRO_5012183468" evidence="14">
    <location>
        <begin position="22"/>
        <end position="792"/>
    </location>
</feature>
<dbReference type="PROSITE" id="PS52016">
    <property type="entry name" value="TONB_DEPENDENT_REC_3"/>
    <property type="match status" value="1"/>
</dbReference>
<gene>
    <name evidence="16" type="ORF">SAMN04488522_103720</name>
</gene>
<dbReference type="PANTHER" id="PTHR32552:SF68">
    <property type="entry name" value="FERRICHROME OUTER MEMBRANE TRANSPORTER_PHAGE RECEPTOR"/>
    <property type="match status" value="1"/>
</dbReference>
<accession>A0A1M5ENC5</accession>
<dbReference type="NCBIfam" id="TIGR01783">
    <property type="entry name" value="TonB-siderophor"/>
    <property type="match status" value="1"/>
</dbReference>
<dbReference type="GO" id="GO:0015891">
    <property type="term" value="P:siderophore transport"/>
    <property type="evidence" value="ECO:0007669"/>
    <property type="project" value="InterPro"/>
</dbReference>